<evidence type="ECO:0000313" key="1">
    <source>
        <dbReference type="EMBL" id="ODV89723.1"/>
    </source>
</evidence>
<name>A0A1E4TDE1_9ASCO</name>
<accession>A0A1E4TDE1</accession>
<organism evidence="1 2">
    <name type="scientific">Tortispora caseinolytica NRRL Y-17796</name>
    <dbReference type="NCBI Taxonomy" id="767744"/>
    <lineage>
        <taxon>Eukaryota</taxon>
        <taxon>Fungi</taxon>
        <taxon>Dikarya</taxon>
        <taxon>Ascomycota</taxon>
        <taxon>Saccharomycotina</taxon>
        <taxon>Trigonopsidomycetes</taxon>
        <taxon>Trigonopsidales</taxon>
        <taxon>Trigonopsidaceae</taxon>
        <taxon>Tortispora</taxon>
    </lineage>
</organism>
<sequence length="176" mass="19326">MHAISRSIDRSICRSVDLSFCASVDLSTVRSFDRSKCSTLNGPPNTSFTLTANNTYLRCWCPKLASIGVCCGGANSLAYSAFSSCCYSKNSNITLFAIGVLKKVKLWLIDSFSNPTTCHILSISRPSFYFLCGKNYANSSSIQPITVYYHSACGKTLSSNIAFRRDAFLLDTKWGN</sequence>
<keyword evidence="2" id="KW-1185">Reference proteome</keyword>
<reference evidence="2" key="1">
    <citation type="submission" date="2016-02" db="EMBL/GenBank/DDBJ databases">
        <title>Comparative genomics of biotechnologically important yeasts.</title>
        <authorList>
            <consortium name="DOE Joint Genome Institute"/>
            <person name="Riley R."/>
            <person name="Haridas S."/>
            <person name="Wolfe K.H."/>
            <person name="Lopes M.R."/>
            <person name="Hittinger C.T."/>
            <person name="Goker M."/>
            <person name="Salamov A."/>
            <person name="Wisecaver J."/>
            <person name="Long T.M."/>
            <person name="Aerts A.L."/>
            <person name="Barry K."/>
            <person name="Choi C."/>
            <person name="Clum A."/>
            <person name="Coughlan A.Y."/>
            <person name="Deshpande S."/>
            <person name="Douglass A.P."/>
            <person name="Hanson S.J."/>
            <person name="Klenk H.-P."/>
            <person name="Labutti K."/>
            <person name="Lapidus A."/>
            <person name="Lindquist E."/>
            <person name="Lipzen A."/>
            <person name="Meier-Kolthoff J.P."/>
            <person name="Ohm R.A."/>
            <person name="Otillar R.P."/>
            <person name="Pangilinan J."/>
            <person name="Peng Y."/>
            <person name="Rokas A."/>
            <person name="Rosa C.A."/>
            <person name="Scheuner C."/>
            <person name="Sibirny A.A."/>
            <person name="Slot J.C."/>
            <person name="Stielow J.B."/>
            <person name="Sun H."/>
            <person name="Kurtzman C.P."/>
            <person name="Blackwell M."/>
            <person name="Jeffries T.W."/>
            <person name="Grigoriev I.V."/>
        </authorList>
    </citation>
    <scope>NUCLEOTIDE SEQUENCE [LARGE SCALE GENOMIC DNA]</scope>
    <source>
        <strain evidence="2">NRRL Y-17796</strain>
    </source>
</reference>
<dbReference type="EMBL" id="KV453843">
    <property type="protein sequence ID" value="ODV89723.1"/>
    <property type="molecule type" value="Genomic_DNA"/>
</dbReference>
<evidence type="ECO:0000313" key="2">
    <source>
        <dbReference type="Proteomes" id="UP000095023"/>
    </source>
</evidence>
<proteinExistence type="predicted"/>
<dbReference type="AlphaFoldDB" id="A0A1E4TDE1"/>
<gene>
    <name evidence="1" type="ORF">CANCADRAFT_142951</name>
</gene>
<dbReference type="Proteomes" id="UP000095023">
    <property type="component" value="Unassembled WGS sequence"/>
</dbReference>
<protein>
    <submittedName>
        <fullName evidence="1">Uncharacterized protein</fullName>
    </submittedName>
</protein>